<dbReference type="Proteomes" id="UP000218811">
    <property type="component" value="Unassembled WGS sequence"/>
</dbReference>
<feature type="non-terminal residue" evidence="2">
    <location>
        <position position="249"/>
    </location>
</feature>
<feature type="compositionally biased region" description="Basic and acidic residues" evidence="1">
    <location>
        <begin position="131"/>
        <end position="154"/>
    </location>
</feature>
<keyword evidence="3" id="KW-1185">Reference proteome</keyword>
<dbReference type="OrthoDB" id="3268823at2759"/>
<feature type="compositionally biased region" description="Basic and acidic residues" evidence="1">
    <location>
        <begin position="222"/>
        <end position="233"/>
    </location>
</feature>
<name>A0A2H3K321_WOLCO</name>
<dbReference type="AlphaFoldDB" id="A0A2H3K321"/>
<reference evidence="2 3" key="1">
    <citation type="journal article" date="2012" name="Science">
        <title>The Paleozoic origin of enzymatic lignin decomposition reconstructed from 31 fungal genomes.</title>
        <authorList>
            <person name="Floudas D."/>
            <person name="Binder M."/>
            <person name="Riley R."/>
            <person name="Barry K."/>
            <person name="Blanchette R.A."/>
            <person name="Henrissat B."/>
            <person name="Martinez A.T."/>
            <person name="Otillar R."/>
            <person name="Spatafora J.W."/>
            <person name="Yadav J.S."/>
            <person name="Aerts A."/>
            <person name="Benoit I."/>
            <person name="Boyd A."/>
            <person name="Carlson A."/>
            <person name="Copeland A."/>
            <person name="Coutinho P.M."/>
            <person name="de Vries R.P."/>
            <person name="Ferreira P."/>
            <person name="Findley K."/>
            <person name="Foster B."/>
            <person name="Gaskell J."/>
            <person name="Glotzer D."/>
            <person name="Gorecki P."/>
            <person name="Heitman J."/>
            <person name="Hesse C."/>
            <person name="Hori C."/>
            <person name="Igarashi K."/>
            <person name="Jurgens J.A."/>
            <person name="Kallen N."/>
            <person name="Kersten P."/>
            <person name="Kohler A."/>
            <person name="Kuees U."/>
            <person name="Kumar T.K.A."/>
            <person name="Kuo A."/>
            <person name="LaButti K."/>
            <person name="Larrondo L.F."/>
            <person name="Lindquist E."/>
            <person name="Ling A."/>
            <person name="Lombard V."/>
            <person name="Lucas S."/>
            <person name="Lundell T."/>
            <person name="Martin R."/>
            <person name="McLaughlin D.J."/>
            <person name="Morgenstern I."/>
            <person name="Morin E."/>
            <person name="Murat C."/>
            <person name="Nagy L.G."/>
            <person name="Nolan M."/>
            <person name="Ohm R.A."/>
            <person name="Patyshakuliyeva A."/>
            <person name="Rokas A."/>
            <person name="Ruiz-Duenas F.J."/>
            <person name="Sabat G."/>
            <person name="Salamov A."/>
            <person name="Samejima M."/>
            <person name="Schmutz J."/>
            <person name="Slot J.C."/>
            <person name="St John F."/>
            <person name="Stenlid J."/>
            <person name="Sun H."/>
            <person name="Sun S."/>
            <person name="Syed K."/>
            <person name="Tsang A."/>
            <person name="Wiebenga A."/>
            <person name="Young D."/>
            <person name="Pisabarro A."/>
            <person name="Eastwood D.C."/>
            <person name="Martin F."/>
            <person name="Cullen D."/>
            <person name="Grigoriev I.V."/>
            <person name="Hibbett D.S."/>
        </authorList>
    </citation>
    <scope>NUCLEOTIDE SEQUENCE [LARGE SCALE GENOMIC DNA]</scope>
    <source>
        <strain evidence="2 3">MD-104</strain>
    </source>
</reference>
<organism evidence="2 3">
    <name type="scientific">Wolfiporia cocos (strain MD-104)</name>
    <name type="common">Brown rot fungus</name>
    <dbReference type="NCBI Taxonomy" id="742152"/>
    <lineage>
        <taxon>Eukaryota</taxon>
        <taxon>Fungi</taxon>
        <taxon>Dikarya</taxon>
        <taxon>Basidiomycota</taxon>
        <taxon>Agaricomycotina</taxon>
        <taxon>Agaricomycetes</taxon>
        <taxon>Polyporales</taxon>
        <taxon>Phaeolaceae</taxon>
        <taxon>Wolfiporia</taxon>
    </lineage>
</organism>
<feature type="compositionally biased region" description="Low complexity" evidence="1">
    <location>
        <begin position="57"/>
        <end position="67"/>
    </location>
</feature>
<dbReference type="EMBL" id="KB468135">
    <property type="protein sequence ID" value="PCH42807.1"/>
    <property type="molecule type" value="Genomic_DNA"/>
</dbReference>
<gene>
    <name evidence="2" type="ORF">WOLCODRAFT_121057</name>
</gene>
<feature type="region of interest" description="Disordered" evidence="1">
    <location>
        <begin position="1"/>
        <end position="233"/>
    </location>
</feature>
<evidence type="ECO:0000256" key="1">
    <source>
        <dbReference type="SAM" id="MobiDB-lite"/>
    </source>
</evidence>
<evidence type="ECO:0000313" key="3">
    <source>
        <dbReference type="Proteomes" id="UP000218811"/>
    </source>
</evidence>
<accession>A0A2H3K321</accession>
<feature type="compositionally biased region" description="Low complexity" evidence="1">
    <location>
        <begin position="79"/>
        <end position="89"/>
    </location>
</feature>
<proteinExistence type="predicted"/>
<protein>
    <submittedName>
        <fullName evidence="2">Uncharacterized protein</fullName>
    </submittedName>
</protein>
<evidence type="ECO:0000313" key="2">
    <source>
        <dbReference type="EMBL" id="PCH42807.1"/>
    </source>
</evidence>
<feature type="compositionally biased region" description="Gly residues" evidence="1">
    <location>
        <begin position="98"/>
        <end position="111"/>
    </location>
</feature>
<sequence length="249" mass="25550">MLPSPETRATFRTSLPSYEVTGQAPHTHQDGAGALPGKWNEPAVAALPDETAGGIGATNATSSATGTHPRAYGGVARPGNESGNESSGAGERRIGQDAVGGVGSLVGGRGEAGVASLPDERSQEQAALKPRPTETGKGDKLGEMDATERAERHAGAGTQKETQHGKTTRTGGSDTDYHPAELHPLPPKGAESNDIEQHGAATKGDPTKEDNVEGGEGVPGSEDARTHKASFMEKMKGEAKVLMGKMEGK</sequence>